<evidence type="ECO:0000313" key="3">
    <source>
        <dbReference type="Proteomes" id="UP001139031"/>
    </source>
</evidence>
<dbReference type="EMBL" id="JAIRAU010000045">
    <property type="protein sequence ID" value="MBZ5713980.1"/>
    <property type="molecule type" value="Genomic_DNA"/>
</dbReference>
<accession>A0ABS7U0U4</accession>
<comment type="caution">
    <text evidence="2">The sequence shown here is derived from an EMBL/GenBank/DDBJ whole genome shotgun (WGS) entry which is preliminary data.</text>
</comment>
<gene>
    <name evidence="2" type="ORF">K7C98_32510</name>
</gene>
<dbReference type="PROSITE" id="PS51257">
    <property type="entry name" value="PROKAR_LIPOPROTEIN"/>
    <property type="match status" value="1"/>
</dbReference>
<reference evidence="2" key="1">
    <citation type="submission" date="2021-08" db="EMBL/GenBank/DDBJ databases">
        <authorList>
            <person name="Stevens D.C."/>
        </authorList>
    </citation>
    <scope>NUCLEOTIDE SEQUENCE</scope>
    <source>
        <strain evidence="2">DSM 53165</strain>
    </source>
</reference>
<dbReference type="RefSeq" id="WP_224195715.1">
    <property type="nucleotide sequence ID" value="NZ_JAIRAU010000045.1"/>
</dbReference>
<proteinExistence type="predicted"/>
<dbReference type="Proteomes" id="UP001139031">
    <property type="component" value="Unassembled WGS sequence"/>
</dbReference>
<keyword evidence="3" id="KW-1185">Reference proteome</keyword>
<evidence type="ECO:0000313" key="2">
    <source>
        <dbReference type="EMBL" id="MBZ5713980.1"/>
    </source>
</evidence>
<feature type="region of interest" description="Disordered" evidence="1">
    <location>
        <begin position="24"/>
        <end position="80"/>
    </location>
</feature>
<protein>
    <submittedName>
        <fullName evidence="2">Uncharacterized protein</fullName>
    </submittedName>
</protein>
<organism evidence="2 3">
    <name type="scientific">Nannocystis pusilla</name>
    <dbReference type="NCBI Taxonomy" id="889268"/>
    <lineage>
        <taxon>Bacteria</taxon>
        <taxon>Pseudomonadati</taxon>
        <taxon>Myxococcota</taxon>
        <taxon>Polyangia</taxon>
        <taxon>Nannocystales</taxon>
        <taxon>Nannocystaceae</taxon>
        <taxon>Nannocystis</taxon>
    </lineage>
</organism>
<sequence>MTMDDVRRALAGLLGGLVLLACPGRPGDGETDGTSSSDTDPSPSSATDTGDTPTTSGTPTTSDTPTTDAPVPPEGAMPHEGPWEVVVDALPFPIADIHMLTVGGREFNENFANRGVVEVLFDHPEETITVEARKYVFGDAVDREMQFARLSLWPFVLHGDPTHHPDPADDCSVDTWKDGCAILARYDGKSQPARLGMDLRVHLPTGWRGQLLVHTEDNIAETAWPRRGDVTIDGLCGNGEMYLEAGRARVRLCRDLSPAPTCPPESAAACATWPDGSGSEAWSPECPCGTALYGQMLVHAIQPWAADIVIDVPDDAWLNVRAHNLEAMKPHDCLPQIDACVPDHCVLDDDDPFAPAAVFNHPSPAAPGFGGFNVTAIDGGCALIPFVEPGALWTPDQDPDEELRGLVHVCTDCL</sequence>
<evidence type="ECO:0000256" key="1">
    <source>
        <dbReference type="SAM" id="MobiDB-lite"/>
    </source>
</evidence>
<feature type="compositionally biased region" description="Low complexity" evidence="1">
    <location>
        <begin position="32"/>
        <end position="69"/>
    </location>
</feature>
<name>A0ABS7U0U4_9BACT</name>